<dbReference type="Proteomes" id="UP001203297">
    <property type="component" value="Unassembled WGS sequence"/>
</dbReference>
<evidence type="ECO:0000256" key="1">
    <source>
        <dbReference type="SAM" id="Coils"/>
    </source>
</evidence>
<evidence type="ECO:0000313" key="4">
    <source>
        <dbReference type="Proteomes" id="UP001203297"/>
    </source>
</evidence>
<reference evidence="3" key="1">
    <citation type="journal article" date="2022" name="New Phytol.">
        <title>Evolutionary transition to the ectomycorrhizal habit in the genomes of a hyperdiverse lineage of mushroom-forming fungi.</title>
        <authorList>
            <person name="Looney B."/>
            <person name="Miyauchi S."/>
            <person name="Morin E."/>
            <person name="Drula E."/>
            <person name="Courty P.E."/>
            <person name="Kohler A."/>
            <person name="Kuo A."/>
            <person name="LaButti K."/>
            <person name="Pangilinan J."/>
            <person name="Lipzen A."/>
            <person name="Riley R."/>
            <person name="Andreopoulos W."/>
            <person name="He G."/>
            <person name="Johnson J."/>
            <person name="Nolan M."/>
            <person name="Tritt A."/>
            <person name="Barry K.W."/>
            <person name="Grigoriev I.V."/>
            <person name="Nagy L.G."/>
            <person name="Hibbett D."/>
            <person name="Henrissat B."/>
            <person name="Matheny P.B."/>
            <person name="Labbe J."/>
            <person name="Martin F.M."/>
        </authorList>
    </citation>
    <scope>NUCLEOTIDE SEQUENCE</scope>
    <source>
        <strain evidence="3">BPL690</strain>
    </source>
</reference>
<feature type="compositionally biased region" description="Basic residues" evidence="2">
    <location>
        <begin position="212"/>
        <end position="225"/>
    </location>
</feature>
<keyword evidence="1" id="KW-0175">Coiled coil</keyword>
<gene>
    <name evidence="3" type="ORF">B0F90DRAFT_1857037</name>
</gene>
<organism evidence="3 4">
    <name type="scientific">Multifurca ochricompacta</name>
    <dbReference type="NCBI Taxonomy" id="376703"/>
    <lineage>
        <taxon>Eukaryota</taxon>
        <taxon>Fungi</taxon>
        <taxon>Dikarya</taxon>
        <taxon>Basidiomycota</taxon>
        <taxon>Agaricomycotina</taxon>
        <taxon>Agaricomycetes</taxon>
        <taxon>Russulales</taxon>
        <taxon>Russulaceae</taxon>
        <taxon>Multifurca</taxon>
    </lineage>
</organism>
<dbReference type="EMBL" id="WTXG01000023">
    <property type="protein sequence ID" value="KAI0299456.1"/>
    <property type="molecule type" value="Genomic_DNA"/>
</dbReference>
<keyword evidence="4" id="KW-1185">Reference proteome</keyword>
<accession>A0AAD4M4T0</accession>
<protein>
    <submittedName>
        <fullName evidence="3">Uncharacterized protein</fullName>
    </submittedName>
</protein>
<evidence type="ECO:0000313" key="3">
    <source>
        <dbReference type="EMBL" id="KAI0299456.1"/>
    </source>
</evidence>
<proteinExistence type="predicted"/>
<sequence>MRQQLSEITDLLLAHRDEFARKRETVEERWNEKLEWRQEKDRQWEELFRMVQGLIDDRAEERERCEEERRAAAEKPSTQDVIDILQRENETLRELFETLTNSWREETERQHKELLDTVQSTANVQVPFNVQGYLDEFSKSLATEVRMLLGEVGKLREERRNIQFEIGTLLCLRSKYETGGCLTQIGSHVDLPPEEPPALAPEAPRAGAWRSVHQRGGFRRTRKKSETRPVGPIIGTMPPPAAPPPDRAQATGSWATWQVQPGLEYTPPPSEPTIHLAPEVPQQPRGLFGPRSPRSSERG</sequence>
<feature type="compositionally biased region" description="Polar residues" evidence="2">
    <location>
        <begin position="250"/>
        <end position="259"/>
    </location>
</feature>
<dbReference type="AlphaFoldDB" id="A0AAD4M4T0"/>
<feature type="coiled-coil region" evidence="1">
    <location>
        <begin position="51"/>
        <end position="102"/>
    </location>
</feature>
<name>A0AAD4M4T0_9AGAM</name>
<feature type="region of interest" description="Disordered" evidence="2">
    <location>
        <begin position="198"/>
        <end position="299"/>
    </location>
</feature>
<comment type="caution">
    <text evidence="3">The sequence shown here is derived from an EMBL/GenBank/DDBJ whole genome shotgun (WGS) entry which is preliminary data.</text>
</comment>
<evidence type="ECO:0000256" key="2">
    <source>
        <dbReference type="SAM" id="MobiDB-lite"/>
    </source>
</evidence>
<feature type="compositionally biased region" description="Pro residues" evidence="2">
    <location>
        <begin position="237"/>
        <end position="246"/>
    </location>
</feature>